<dbReference type="InterPro" id="IPR013078">
    <property type="entry name" value="His_Pase_superF_clade-1"/>
</dbReference>
<dbReference type="CDD" id="cd07067">
    <property type="entry name" value="HP_PGM_like"/>
    <property type="match status" value="1"/>
</dbReference>
<reference evidence="1 2" key="1">
    <citation type="journal article" date="2020" name="Access Microbiol">
        <title>Isolation and genome sequencing of Staphylococcus schleiferi subspecies coagulans from Antarctic seals.</title>
        <authorList>
            <person name="Foster G."/>
            <person name="Robb A."/>
            <person name="Paterson G.K."/>
        </authorList>
    </citation>
    <scope>NUCLEOTIDE SEQUENCE [LARGE SCALE GENOMIC DNA]</scope>
    <source>
        <strain evidence="1 2">M615/02/4</strain>
    </source>
</reference>
<evidence type="ECO:0000313" key="2">
    <source>
        <dbReference type="Proteomes" id="UP000524893"/>
    </source>
</evidence>
<dbReference type="Gene3D" id="3.40.50.1240">
    <property type="entry name" value="Phosphoglycerate mutase-like"/>
    <property type="match status" value="1"/>
</dbReference>
<proteinExistence type="predicted"/>
<sequence length="184" mass="21581">MKTTVYFIRHAEPNYQNHDDMARELTIKGIEASHTLIDQFSTISIDHFYSSPYKRAIDTITPLAHNKQRQIKIINDLRERKISDKWVGDFSSIARKQWEDFTFKLPNGESLKEVQERNILALKNILEEASGKSIVVGTHGTALSTIINYYQTDFSYEAFNQYKHQFPWIVTFEFENMKLKKITI</sequence>
<name>A0A9X0PGB6_9STAP</name>
<dbReference type="InterPro" id="IPR029033">
    <property type="entry name" value="His_PPase_superfam"/>
</dbReference>
<dbReference type="InterPro" id="IPR050275">
    <property type="entry name" value="PGM_Phosphatase"/>
</dbReference>
<gene>
    <name evidence="1" type="ORF">HR081_11100</name>
</gene>
<dbReference type="AlphaFoldDB" id="A0A9X0PGB6"/>
<dbReference type="PANTHER" id="PTHR48100">
    <property type="entry name" value="BROAD-SPECIFICITY PHOSPHATASE YOR283W-RELATED"/>
    <property type="match status" value="1"/>
</dbReference>
<comment type="caution">
    <text evidence="1">The sequence shown here is derived from an EMBL/GenBank/DDBJ whole genome shotgun (WGS) entry which is preliminary data.</text>
</comment>
<dbReference type="GO" id="GO:0016791">
    <property type="term" value="F:phosphatase activity"/>
    <property type="evidence" value="ECO:0007669"/>
    <property type="project" value="TreeGrafter"/>
</dbReference>
<dbReference type="RefSeq" id="WP_182281218.1">
    <property type="nucleotide sequence ID" value="NZ_JABTCN010000049.1"/>
</dbReference>
<organism evidence="1 2">
    <name type="scientific">Staphylococcus coagulans</name>
    <dbReference type="NCBI Taxonomy" id="74706"/>
    <lineage>
        <taxon>Bacteria</taxon>
        <taxon>Bacillati</taxon>
        <taxon>Bacillota</taxon>
        <taxon>Bacilli</taxon>
        <taxon>Bacillales</taxon>
        <taxon>Staphylococcaceae</taxon>
        <taxon>Staphylococcus</taxon>
    </lineage>
</organism>
<dbReference type="SMART" id="SM00855">
    <property type="entry name" value="PGAM"/>
    <property type="match status" value="1"/>
</dbReference>
<evidence type="ECO:0000313" key="1">
    <source>
        <dbReference type="EMBL" id="MBA8777415.1"/>
    </source>
</evidence>
<dbReference type="SUPFAM" id="SSF53254">
    <property type="entry name" value="Phosphoglycerate mutase-like"/>
    <property type="match status" value="1"/>
</dbReference>
<accession>A0A9X0PGB6</accession>
<dbReference type="GO" id="GO:0005737">
    <property type="term" value="C:cytoplasm"/>
    <property type="evidence" value="ECO:0007669"/>
    <property type="project" value="TreeGrafter"/>
</dbReference>
<dbReference type="Proteomes" id="UP000524893">
    <property type="component" value="Unassembled WGS sequence"/>
</dbReference>
<dbReference type="PANTHER" id="PTHR48100:SF59">
    <property type="entry name" value="ADENOSYLCOBALAMIN_ALPHA-RIBAZOLE PHOSPHATASE"/>
    <property type="match status" value="1"/>
</dbReference>
<dbReference type="EMBL" id="JABTCN010000049">
    <property type="protein sequence ID" value="MBA8777415.1"/>
    <property type="molecule type" value="Genomic_DNA"/>
</dbReference>
<dbReference type="Pfam" id="PF00300">
    <property type="entry name" value="His_Phos_1"/>
    <property type="match status" value="1"/>
</dbReference>
<protein>
    <submittedName>
        <fullName evidence="1">Histidine phosphatase family protein</fullName>
    </submittedName>
</protein>